<feature type="domain" description="Response regulatory" evidence="3">
    <location>
        <begin position="136"/>
        <end position="249"/>
    </location>
</feature>
<reference evidence="4" key="1">
    <citation type="submission" date="2023-02" db="EMBL/GenBank/DDBJ databases">
        <title>Genome sequence of Hyphococcus flavus.</title>
        <authorList>
            <person name="Rong J.-C."/>
            <person name="Zhao Q."/>
            <person name="Yi M."/>
            <person name="Wu J.-Y."/>
        </authorList>
    </citation>
    <scope>NUCLEOTIDE SEQUENCE</scope>
    <source>
        <strain evidence="4">MCCC 1K03223</strain>
    </source>
</reference>
<dbReference type="KEGG" id="hfl:PUV54_01595"/>
<evidence type="ECO:0000259" key="3">
    <source>
        <dbReference type="PROSITE" id="PS50110"/>
    </source>
</evidence>
<dbReference type="RefSeq" id="WP_274493767.1">
    <property type="nucleotide sequence ID" value="NZ_CP118166.1"/>
</dbReference>
<gene>
    <name evidence="4" type="ORF">PUV54_01595</name>
</gene>
<dbReference type="PANTHER" id="PTHR44591">
    <property type="entry name" value="STRESS RESPONSE REGULATOR PROTEIN 1"/>
    <property type="match status" value="1"/>
</dbReference>
<dbReference type="Gene3D" id="3.40.50.2300">
    <property type="match status" value="1"/>
</dbReference>
<dbReference type="Pfam" id="PF00072">
    <property type="entry name" value="Response_reg"/>
    <property type="match status" value="1"/>
</dbReference>
<dbReference type="AlphaFoldDB" id="A0AAE9ZIX5"/>
<proteinExistence type="predicted"/>
<sequence>MVPAPLKDSKQAIIIASDILRPLAAPAAAAFWGERFKTIYCETGRALIDRLRRRPFHCAIIQDQLEDCDCWRLAKIIRSGRFCAPALPIVVLHRGAPSAGFEAIAKGLNAVPTSLSEPDAIPRIVQAAIDQRRRSSVLIIEDDPDAAETARRALDADYKVEIAVNGAEGLSAWKEKRHDLVLLDLMLPALPGEEVLKEILAVNPKQPVIIVTAHASQSRHSNLMLLGANEFVEKPFDINVLRALCRSLFQEMALARADREIDEMRTAARENAHRATAASISLRQGNTSGAAMQLDAMLAGAPQDLTDDEWVEVLNDVEQSEAD</sequence>
<dbReference type="PROSITE" id="PS50110">
    <property type="entry name" value="RESPONSE_REGULATORY"/>
    <property type="match status" value="1"/>
</dbReference>
<evidence type="ECO:0000313" key="4">
    <source>
        <dbReference type="EMBL" id="WDI31881.1"/>
    </source>
</evidence>
<dbReference type="SMART" id="SM00448">
    <property type="entry name" value="REC"/>
    <property type="match status" value="1"/>
</dbReference>
<dbReference type="InterPro" id="IPR001789">
    <property type="entry name" value="Sig_transdc_resp-reg_receiver"/>
</dbReference>
<name>A0AAE9ZIX5_9PROT</name>
<keyword evidence="5" id="KW-1185">Reference proteome</keyword>
<dbReference type="PANTHER" id="PTHR44591:SF3">
    <property type="entry name" value="RESPONSE REGULATORY DOMAIN-CONTAINING PROTEIN"/>
    <property type="match status" value="1"/>
</dbReference>
<dbReference type="SUPFAM" id="SSF52172">
    <property type="entry name" value="CheY-like"/>
    <property type="match status" value="2"/>
</dbReference>
<dbReference type="InterPro" id="IPR011006">
    <property type="entry name" value="CheY-like_superfamily"/>
</dbReference>
<keyword evidence="1 2" id="KW-0597">Phosphoprotein</keyword>
<feature type="modified residue" description="4-aspartylphosphate" evidence="2">
    <location>
        <position position="184"/>
    </location>
</feature>
<protein>
    <submittedName>
        <fullName evidence="4">Response regulator</fullName>
    </submittedName>
</protein>
<dbReference type="InterPro" id="IPR050595">
    <property type="entry name" value="Bact_response_regulator"/>
</dbReference>
<evidence type="ECO:0000313" key="5">
    <source>
        <dbReference type="Proteomes" id="UP001214043"/>
    </source>
</evidence>
<evidence type="ECO:0000256" key="1">
    <source>
        <dbReference type="ARBA" id="ARBA00022553"/>
    </source>
</evidence>
<evidence type="ECO:0000256" key="2">
    <source>
        <dbReference type="PROSITE-ProRule" id="PRU00169"/>
    </source>
</evidence>
<dbReference type="CDD" id="cd00156">
    <property type="entry name" value="REC"/>
    <property type="match status" value="1"/>
</dbReference>
<accession>A0AAE9ZIX5</accession>
<organism evidence="4 5">
    <name type="scientific">Hyphococcus flavus</name>
    <dbReference type="NCBI Taxonomy" id="1866326"/>
    <lineage>
        <taxon>Bacteria</taxon>
        <taxon>Pseudomonadati</taxon>
        <taxon>Pseudomonadota</taxon>
        <taxon>Alphaproteobacteria</taxon>
        <taxon>Parvularculales</taxon>
        <taxon>Parvularculaceae</taxon>
        <taxon>Hyphococcus</taxon>
    </lineage>
</organism>
<dbReference type="Proteomes" id="UP001214043">
    <property type="component" value="Chromosome"/>
</dbReference>
<dbReference type="GO" id="GO:0000160">
    <property type="term" value="P:phosphorelay signal transduction system"/>
    <property type="evidence" value="ECO:0007669"/>
    <property type="project" value="InterPro"/>
</dbReference>
<dbReference type="EMBL" id="CP118166">
    <property type="protein sequence ID" value="WDI31881.1"/>
    <property type="molecule type" value="Genomic_DNA"/>
</dbReference>